<dbReference type="EMBL" id="BMWX01000003">
    <property type="protein sequence ID" value="GGZ27961.1"/>
    <property type="molecule type" value="Genomic_DNA"/>
</dbReference>
<dbReference type="RefSeq" id="WP_018472981.1">
    <property type="nucleotide sequence ID" value="NZ_BMWX01000003.1"/>
</dbReference>
<reference evidence="2" key="1">
    <citation type="journal article" date="2014" name="Int. J. Syst. Evol. Microbiol.">
        <title>Complete genome sequence of Corynebacterium casei LMG S-19264T (=DSM 44701T), isolated from a smear-ripened cheese.</title>
        <authorList>
            <consortium name="US DOE Joint Genome Institute (JGI-PGF)"/>
            <person name="Walter F."/>
            <person name="Albersmeier A."/>
            <person name="Kalinowski J."/>
            <person name="Ruckert C."/>
        </authorList>
    </citation>
    <scope>NUCLEOTIDE SEQUENCE</scope>
    <source>
        <strain evidence="2">KCTC 12368</strain>
    </source>
</reference>
<feature type="transmembrane region" description="Helical" evidence="1">
    <location>
        <begin position="48"/>
        <end position="69"/>
    </location>
</feature>
<keyword evidence="1" id="KW-0472">Membrane</keyword>
<keyword evidence="1" id="KW-0812">Transmembrane</keyword>
<proteinExistence type="predicted"/>
<sequence length="86" mass="9772">MKPLINFKSIYLSIWGVIVSATQAFGQLPKGTPMVEDSGINTNDSAEVIIYIVLPLVVLVLGLAWYFFYKKPQKDKIKKEAQNQRR</sequence>
<evidence type="ECO:0000313" key="2">
    <source>
        <dbReference type="EMBL" id="GGZ27961.1"/>
    </source>
</evidence>
<accession>A0A918Q1D1</accession>
<keyword evidence="1" id="KW-1133">Transmembrane helix</keyword>
<reference evidence="2" key="2">
    <citation type="submission" date="2020-09" db="EMBL/GenBank/DDBJ databases">
        <authorList>
            <person name="Sun Q."/>
            <person name="Kim S."/>
        </authorList>
    </citation>
    <scope>NUCLEOTIDE SEQUENCE</scope>
    <source>
        <strain evidence="2">KCTC 12368</strain>
    </source>
</reference>
<protein>
    <submittedName>
        <fullName evidence="2">Uncharacterized protein</fullName>
    </submittedName>
</protein>
<name>A0A918Q1D1_9BACT</name>
<evidence type="ECO:0000313" key="3">
    <source>
        <dbReference type="Proteomes" id="UP000619457"/>
    </source>
</evidence>
<dbReference type="AlphaFoldDB" id="A0A918Q1D1"/>
<comment type="caution">
    <text evidence="2">The sequence shown here is derived from an EMBL/GenBank/DDBJ whole genome shotgun (WGS) entry which is preliminary data.</text>
</comment>
<gene>
    <name evidence="2" type="ORF">GCM10007049_21070</name>
</gene>
<evidence type="ECO:0000256" key="1">
    <source>
        <dbReference type="SAM" id="Phobius"/>
    </source>
</evidence>
<organism evidence="2 3">
    <name type="scientific">Echinicola pacifica</name>
    <dbReference type="NCBI Taxonomy" id="346377"/>
    <lineage>
        <taxon>Bacteria</taxon>
        <taxon>Pseudomonadati</taxon>
        <taxon>Bacteroidota</taxon>
        <taxon>Cytophagia</taxon>
        <taxon>Cytophagales</taxon>
        <taxon>Cyclobacteriaceae</taxon>
        <taxon>Echinicola</taxon>
    </lineage>
</organism>
<keyword evidence="3" id="KW-1185">Reference proteome</keyword>
<dbReference type="Proteomes" id="UP000619457">
    <property type="component" value="Unassembled WGS sequence"/>
</dbReference>